<reference evidence="1" key="1">
    <citation type="submission" date="2020-08" db="EMBL/GenBank/DDBJ databases">
        <title>Multicomponent nature underlies the extraordinary mechanical properties of spider dragline silk.</title>
        <authorList>
            <person name="Kono N."/>
            <person name="Nakamura H."/>
            <person name="Mori M."/>
            <person name="Yoshida Y."/>
            <person name="Ohtoshi R."/>
            <person name="Malay A.D."/>
            <person name="Moran D.A.P."/>
            <person name="Tomita M."/>
            <person name="Numata K."/>
            <person name="Arakawa K."/>
        </authorList>
    </citation>
    <scope>NUCLEOTIDE SEQUENCE</scope>
</reference>
<evidence type="ECO:0000313" key="2">
    <source>
        <dbReference type="Proteomes" id="UP000886998"/>
    </source>
</evidence>
<protein>
    <submittedName>
        <fullName evidence="1">Uncharacterized protein</fullName>
    </submittedName>
</protein>
<keyword evidence="2" id="KW-1185">Reference proteome</keyword>
<dbReference type="Proteomes" id="UP000886998">
    <property type="component" value="Unassembled WGS sequence"/>
</dbReference>
<organism evidence="1 2">
    <name type="scientific">Trichonephila inaurata madagascariensis</name>
    <dbReference type="NCBI Taxonomy" id="2747483"/>
    <lineage>
        <taxon>Eukaryota</taxon>
        <taxon>Metazoa</taxon>
        <taxon>Ecdysozoa</taxon>
        <taxon>Arthropoda</taxon>
        <taxon>Chelicerata</taxon>
        <taxon>Arachnida</taxon>
        <taxon>Araneae</taxon>
        <taxon>Araneomorphae</taxon>
        <taxon>Entelegynae</taxon>
        <taxon>Araneoidea</taxon>
        <taxon>Nephilidae</taxon>
        <taxon>Trichonephila</taxon>
        <taxon>Trichonephila inaurata</taxon>
    </lineage>
</organism>
<name>A0A8X7CGM4_9ARAC</name>
<comment type="caution">
    <text evidence="1">The sequence shown here is derived from an EMBL/GenBank/DDBJ whole genome shotgun (WGS) entry which is preliminary data.</text>
</comment>
<dbReference type="EMBL" id="BMAV01019062">
    <property type="protein sequence ID" value="GFY71749.1"/>
    <property type="molecule type" value="Genomic_DNA"/>
</dbReference>
<dbReference type="OrthoDB" id="6429725at2759"/>
<evidence type="ECO:0000313" key="1">
    <source>
        <dbReference type="EMBL" id="GFY71749.1"/>
    </source>
</evidence>
<dbReference type="AlphaFoldDB" id="A0A8X7CGM4"/>
<proteinExistence type="predicted"/>
<gene>
    <name evidence="1" type="ORF">TNIN_265901</name>
</gene>
<accession>A0A8X7CGM4</accession>
<sequence length="164" mass="17934">MNDPVGSPKQTFIVEDKKLSSDSSVGNAFAQHFCGANSKNTYARKHSSGLKIQHSYSRNLNLWYYSVIEAPITQNEMAYALKSLPCGISSGGDGIHSKFLSHLGPRAFKTVSTGVASSKPISLTSITGMEKLVDYLLRSRRGLETPDLITNMIPPELICQSRPE</sequence>